<evidence type="ECO:0000256" key="1">
    <source>
        <dbReference type="SAM" id="MobiDB-lite"/>
    </source>
</evidence>
<feature type="region of interest" description="Disordered" evidence="1">
    <location>
        <begin position="125"/>
        <end position="215"/>
    </location>
</feature>
<dbReference type="GO" id="GO:0005543">
    <property type="term" value="F:phospholipid binding"/>
    <property type="evidence" value="ECO:0007669"/>
    <property type="project" value="InterPro"/>
</dbReference>
<gene>
    <name evidence="3" type="ORF">GAYE_SCF48G5989</name>
</gene>
<comment type="caution">
    <text evidence="3">The sequence shown here is derived from an EMBL/GenBank/DDBJ whole genome shotgun (WGS) entry which is preliminary data.</text>
</comment>
<dbReference type="Gene3D" id="1.25.40.90">
    <property type="match status" value="1"/>
</dbReference>
<feature type="region of interest" description="Disordered" evidence="1">
    <location>
        <begin position="250"/>
        <end position="277"/>
    </location>
</feature>
<dbReference type="InterPro" id="IPR008942">
    <property type="entry name" value="ENTH_VHS"/>
</dbReference>
<dbReference type="InterPro" id="IPR011417">
    <property type="entry name" value="ANTH_dom"/>
</dbReference>
<feature type="compositionally biased region" description="Polar residues" evidence="1">
    <location>
        <begin position="151"/>
        <end position="173"/>
    </location>
</feature>
<evidence type="ECO:0000259" key="2">
    <source>
        <dbReference type="Pfam" id="PF07651"/>
    </source>
</evidence>
<evidence type="ECO:0000313" key="3">
    <source>
        <dbReference type="EMBL" id="KAK4528055.1"/>
    </source>
</evidence>
<dbReference type="AlphaFoldDB" id="A0AAV9IKM8"/>
<dbReference type="SUPFAM" id="SSF48464">
    <property type="entry name" value="ENTH/VHS domain"/>
    <property type="match status" value="1"/>
</dbReference>
<protein>
    <recommendedName>
        <fullName evidence="2">AP180 N-terminal homology (ANTH) domain-containing protein</fullName>
    </recommendedName>
</protein>
<keyword evidence="4" id="KW-1185">Reference proteome</keyword>
<feature type="domain" description="AP180 N-terminal homology (ANTH)" evidence="2">
    <location>
        <begin position="370"/>
        <end position="596"/>
    </location>
</feature>
<dbReference type="Proteomes" id="UP001300502">
    <property type="component" value="Unassembled WGS sequence"/>
</dbReference>
<sequence length="640" mass="71874">MSSQRGGKPQQESSGMSHSSRGWRAPQKPSTSTDPLDELMDFNIPGCDNTSSTKRTTHYVEPSASVDIYSSHLHREGPSTVKQLNQPMKKLTIDTDFSKEDKDIDWLGRADEGFSSFAASVGKTGKRENITTKSRFPAPLQPNPPLPTTLSFAKSNKVSQGEGNVSRNSSTPGTPAREGNAFFSGDKAPTTSFPSFLGHTSSTPTSEFEDTTVTSPYASSSEEFASANRDAVFSKDSKFTTFAADTGLFSPRSDSTVESRSRASSEDEGRNNISSLPSGASENKVFFPNSNDIYTSFSPGRHCVSVPFVEAEWKVLQEFRRENCLTRNELSAIVDRAVDRRLAGNPSMTCTKLVELCNEGKAYVADILLILSSRPITNDAAMTLKCLYLLHRLCLEGPIDCIWQGRHDSLSLLDSLSKSWAKPKNENLAVHPARSINSRYASFLLEKHHFHLEFPEFETNYSLDRFFRRLEIEQVDEVQRAHNNERYLKVISYSTASRLLFLLESIIRVLKNLIERRHLGPCVEVCIFPCIEEAKGLHVICVYLFSKLLKMPPELVQISRSEQEDMITNFEELHKILRSTFQVFRSLELTDIPELPPVLTLPNAACQRPESRDTFHIKCHFHSFEALHKAFEPEHAPEVW</sequence>
<dbReference type="EMBL" id="JANCYU010000059">
    <property type="protein sequence ID" value="KAK4528055.1"/>
    <property type="molecule type" value="Genomic_DNA"/>
</dbReference>
<feature type="compositionally biased region" description="Polar residues" evidence="1">
    <location>
        <begin position="1"/>
        <end position="20"/>
    </location>
</feature>
<accession>A0AAV9IKM8</accession>
<organism evidence="3 4">
    <name type="scientific">Galdieria yellowstonensis</name>
    <dbReference type="NCBI Taxonomy" id="3028027"/>
    <lineage>
        <taxon>Eukaryota</taxon>
        <taxon>Rhodophyta</taxon>
        <taxon>Bangiophyceae</taxon>
        <taxon>Galdieriales</taxon>
        <taxon>Galdieriaceae</taxon>
        <taxon>Galdieria</taxon>
    </lineage>
</organism>
<proteinExistence type="predicted"/>
<feature type="compositionally biased region" description="Polar residues" evidence="1">
    <location>
        <begin position="189"/>
        <end position="215"/>
    </location>
</feature>
<dbReference type="Pfam" id="PF07651">
    <property type="entry name" value="ANTH"/>
    <property type="match status" value="1"/>
</dbReference>
<name>A0AAV9IKM8_9RHOD</name>
<feature type="region of interest" description="Disordered" evidence="1">
    <location>
        <begin position="1"/>
        <end position="58"/>
    </location>
</feature>
<reference evidence="3 4" key="1">
    <citation type="submission" date="2022-07" db="EMBL/GenBank/DDBJ databases">
        <title>Genome-wide signatures of adaptation to extreme environments.</title>
        <authorList>
            <person name="Cho C.H."/>
            <person name="Yoon H.S."/>
        </authorList>
    </citation>
    <scope>NUCLEOTIDE SEQUENCE [LARGE SCALE GENOMIC DNA]</scope>
    <source>
        <strain evidence="3 4">108.79 E11</strain>
    </source>
</reference>
<feature type="compositionally biased region" description="Basic and acidic residues" evidence="1">
    <location>
        <begin position="255"/>
        <end position="270"/>
    </location>
</feature>
<evidence type="ECO:0000313" key="4">
    <source>
        <dbReference type="Proteomes" id="UP001300502"/>
    </source>
</evidence>